<dbReference type="AlphaFoldDB" id="A0A285V0S5"/>
<dbReference type="InterPro" id="IPR046454">
    <property type="entry name" value="GpA_endonuclease"/>
</dbReference>
<name>A0A285V0S5_9HYPH</name>
<protein>
    <submittedName>
        <fullName evidence="4">Phage terminase large subunit GpA-like protein</fullName>
    </submittedName>
</protein>
<evidence type="ECO:0000259" key="3">
    <source>
        <dbReference type="Pfam" id="PF20454"/>
    </source>
</evidence>
<reference evidence="4 5" key="1">
    <citation type="submission" date="2017-08" db="EMBL/GenBank/DDBJ databases">
        <authorList>
            <person name="de Groot N.N."/>
        </authorList>
    </citation>
    <scope>NUCLEOTIDE SEQUENCE [LARGE SCALE GENOMIC DNA]</scope>
    <source>
        <strain evidence="4 5">JC85</strain>
    </source>
</reference>
<dbReference type="GO" id="GO:0016887">
    <property type="term" value="F:ATP hydrolysis activity"/>
    <property type="evidence" value="ECO:0007669"/>
    <property type="project" value="InterPro"/>
</dbReference>
<dbReference type="EMBL" id="OBQD01000032">
    <property type="protein sequence ID" value="SOC47714.1"/>
    <property type="molecule type" value="Genomic_DNA"/>
</dbReference>
<gene>
    <name evidence="4" type="ORF">SAMN05892877_13241</name>
</gene>
<dbReference type="GO" id="GO:0004519">
    <property type="term" value="F:endonuclease activity"/>
    <property type="evidence" value="ECO:0007669"/>
    <property type="project" value="InterPro"/>
</dbReference>
<accession>A0A285V0S5</accession>
<proteinExistence type="predicted"/>
<feature type="region of interest" description="Disordered" evidence="1">
    <location>
        <begin position="627"/>
        <end position="665"/>
    </location>
</feature>
<organism evidence="4 5">
    <name type="scientific">Rhizobium subbaraonis</name>
    <dbReference type="NCBI Taxonomy" id="908946"/>
    <lineage>
        <taxon>Bacteria</taxon>
        <taxon>Pseudomonadati</taxon>
        <taxon>Pseudomonadota</taxon>
        <taxon>Alphaproteobacteria</taxon>
        <taxon>Hyphomicrobiales</taxon>
        <taxon>Rhizobiaceae</taxon>
        <taxon>Rhizobium/Agrobacterium group</taxon>
        <taxon>Rhizobium</taxon>
    </lineage>
</organism>
<feature type="compositionally biased region" description="Acidic residues" evidence="1">
    <location>
        <begin position="633"/>
        <end position="642"/>
    </location>
</feature>
<evidence type="ECO:0000313" key="4">
    <source>
        <dbReference type="EMBL" id="SOC47714.1"/>
    </source>
</evidence>
<evidence type="ECO:0000313" key="5">
    <source>
        <dbReference type="Proteomes" id="UP000219167"/>
    </source>
</evidence>
<evidence type="ECO:0000256" key="1">
    <source>
        <dbReference type="SAM" id="MobiDB-lite"/>
    </source>
</evidence>
<dbReference type="Proteomes" id="UP000219167">
    <property type="component" value="Unassembled WGS sequence"/>
</dbReference>
<dbReference type="Pfam" id="PF20454">
    <property type="entry name" value="GpA_nuclease"/>
    <property type="match status" value="1"/>
</dbReference>
<dbReference type="InterPro" id="IPR046453">
    <property type="entry name" value="GpA_ATPase"/>
</dbReference>
<evidence type="ECO:0000259" key="2">
    <source>
        <dbReference type="Pfam" id="PF05876"/>
    </source>
</evidence>
<sequence>MPQLFERVATSLAVPEATTPDEWGRDNRVYPEATALPGPRDPYLTPYMVPLGRAATSGLYTRAVGVTAAQSGKTETIMDVIGERLDTRPAPMIYVGPSKEFLTDQFEPRLMGLLDEAKTLAAKVMRGKRMKKTLKLVAGVRLRLAHAGSSTALKSDPAALAFVDEYDEMSANIKGQGDPLGLVEARGDTYADFVTLIVSTPSRGIVETEIDPASGLEFWKPGKKEEIESPIWRLWQDGTRHHWAWPCPHCHTYFVPMQKHLRWPKGATPAQARREAFLCCPTCGGVIDEGDKAGMNARGLMVAPGQTIDDARENRNLPDTNTYSQWTSGLASPFVKWGLRAERMVTALNTGEEDKIQTATNANFGELYSEGAGGDLPDWKELLKHKLPYQPRQVTRQIIRLTMGVDVGKRNLVYVIRGFGSRGTSWLVDHGILHGRSDEDQVWTDLAGIMLSPVGGMQVEKVFIDSGFRPDKPDAGSEHKVYEFCRRYSFLCSPTKGRDTLAGRPYHVNTIEVKPDGSKKPYSLNLVHLNTDFFKGLVHSRVKTPLDQVGAFFLHDEVDEEYARQVVSENRVIEAGSAKPKWVKLRRDNHFLDCEAMAAAAGYSLNVHAIPEGTVRQWGEEDEIAVAPKDEPEVPDPPDDEQPVPPAPAGADLRSRFRSLGSRMR</sequence>
<dbReference type="Pfam" id="PF05876">
    <property type="entry name" value="GpA_ATPase"/>
    <property type="match status" value="1"/>
</dbReference>
<feature type="domain" description="Terminase large subunit GpA endonuclease" evidence="3">
    <location>
        <begin position="326"/>
        <end position="608"/>
    </location>
</feature>
<keyword evidence="5" id="KW-1185">Reference proteome</keyword>
<feature type="domain" description="Phage terminase large subunit GpA ATPase" evidence="2">
    <location>
        <begin position="36"/>
        <end position="299"/>
    </location>
</feature>